<dbReference type="AlphaFoldDB" id="A0A8K0P7R9"/>
<organism evidence="9 10">
    <name type="scientific">Ladona fulva</name>
    <name type="common">Scarce chaser dragonfly</name>
    <name type="synonym">Libellula fulva</name>
    <dbReference type="NCBI Taxonomy" id="123851"/>
    <lineage>
        <taxon>Eukaryota</taxon>
        <taxon>Metazoa</taxon>
        <taxon>Ecdysozoa</taxon>
        <taxon>Arthropoda</taxon>
        <taxon>Hexapoda</taxon>
        <taxon>Insecta</taxon>
        <taxon>Pterygota</taxon>
        <taxon>Palaeoptera</taxon>
        <taxon>Odonata</taxon>
        <taxon>Epiprocta</taxon>
        <taxon>Anisoptera</taxon>
        <taxon>Libelluloidea</taxon>
        <taxon>Libellulidae</taxon>
        <taxon>Ladona</taxon>
    </lineage>
</organism>
<dbReference type="InterPro" id="IPR009057">
    <property type="entry name" value="Homeodomain-like_sf"/>
</dbReference>
<dbReference type="GO" id="GO:0048513">
    <property type="term" value="P:animal organ development"/>
    <property type="evidence" value="ECO:0007669"/>
    <property type="project" value="UniProtKB-ARBA"/>
</dbReference>
<keyword evidence="4 5" id="KW-0539">Nucleus</keyword>
<dbReference type="PRINTS" id="PR00024">
    <property type="entry name" value="HOMEOBOX"/>
</dbReference>
<dbReference type="InterPro" id="IPR017970">
    <property type="entry name" value="Homeobox_CS"/>
</dbReference>
<dbReference type="OrthoDB" id="6159439at2759"/>
<evidence type="ECO:0000256" key="4">
    <source>
        <dbReference type="ARBA" id="ARBA00023242"/>
    </source>
</evidence>
<feature type="domain" description="Homeobox" evidence="8">
    <location>
        <begin position="44"/>
        <end position="104"/>
    </location>
</feature>
<evidence type="ECO:0000256" key="3">
    <source>
        <dbReference type="ARBA" id="ARBA00023155"/>
    </source>
</evidence>
<sequence>MTILSLSNKSNRKDFERHYDGCSGQEESPPGAASSTSATSTPSINSKRARTAYTSGQLVELEKEFHFNRYLCRPRRIEMASMLKLTERQIKIWFQNRRMKFKKEQRAKEVSSGGAATPEPSEGSQGGQQQRQSSSPSQGASASSSPAASVSPMSLNETSPLPSLPNHCKPAVKIEYGSSDRDASGIFGSNDGMVQLQNDKIPAPLHSILAGSPADPSGLPQSVEYFDQSGNPMRYGGEQDVDFCNNGVTSSGEGNKMSNPAFESSVDSSDYLKMESDLSNCQETLTLECEDVSQGCVNVSPQMEFPQTTTGATNTFQRTDSIGNSVDMNSSFQSQKAIGSLPFPASGQQFSDVNKSQLAPFSSQFLLNGSTLRPTSAQNWQSEADDDVQCISSVANDVNIPRRPLPTYASSNMMNLSAPSGQRSLWAPPFEHLLLQSQSLRHYRRPSPPNLTQL</sequence>
<keyword evidence="10" id="KW-1185">Reference proteome</keyword>
<reference evidence="9" key="1">
    <citation type="submission" date="2013-04" db="EMBL/GenBank/DDBJ databases">
        <authorList>
            <person name="Qu J."/>
            <person name="Murali S.C."/>
            <person name="Bandaranaike D."/>
            <person name="Bellair M."/>
            <person name="Blankenburg K."/>
            <person name="Chao H."/>
            <person name="Dinh H."/>
            <person name="Doddapaneni H."/>
            <person name="Downs B."/>
            <person name="Dugan-Rocha S."/>
            <person name="Elkadiri S."/>
            <person name="Gnanaolivu R.D."/>
            <person name="Hernandez B."/>
            <person name="Javaid M."/>
            <person name="Jayaseelan J.C."/>
            <person name="Lee S."/>
            <person name="Li M."/>
            <person name="Ming W."/>
            <person name="Munidasa M."/>
            <person name="Muniz J."/>
            <person name="Nguyen L."/>
            <person name="Ongeri F."/>
            <person name="Osuji N."/>
            <person name="Pu L.-L."/>
            <person name="Puazo M."/>
            <person name="Qu C."/>
            <person name="Quiroz J."/>
            <person name="Raj R."/>
            <person name="Weissenberger G."/>
            <person name="Xin Y."/>
            <person name="Zou X."/>
            <person name="Han Y."/>
            <person name="Richards S."/>
            <person name="Worley K."/>
            <person name="Muzny D."/>
            <person name="Gibbs R."/>
        </authorList>
    </citation>
    <scope>NUCLEOTIDE SEQUENCE</scope>
    <source>
        <strain evidence="9">Sampled in the wild</strain>
    </source>
</reference>
<protein>
    <recommendedName>
        <fullName evidence="8">Homeobox domain-containing protein</fullName>
    </recommendedName>
</protein>
<name>A0A8K0P7R9_LADFU</name>
<dbReference type="GO" id="GO:0000981">
    <property type="term" value="F:DNA-binding transcription factor activity, RNA polymerase II-specific"/>
    <property type="evidence" value="ECO:0007669"/>
    <property type="project" value="InterPro"/>
</dbReference>
<dbReference type="EMBL" id="KZ308752">
    <property type="protein sequence ID" value="KAG8233884.1"/>
    <property type="molecule type" value="Genomic_DNA"/>
</dbReference>
<evidence type="ECO:0000256" key="6">
    <source>
        <dbReference type="RuleBase" id="RU000682"/>
    </source>
</evidence>
<dbReference type="SUPFAM" id="SSF46689">
    <property type="entry name" value="Homeodomain-like"/>
    <property type="match status" value="1"/>
</dbReference>
<keyword evidence="3 5" id="KW-0371">Homeobox</keyword>
<dbReference type="InterPro" id="IPR020479">
    <property type="entry name" value="HD_metazoa"/>
</dbReference>
<evidence type="ECO:0000313" key="9">
    <source>
        <dbReference type="EMBL" id="KAG8233884.1"/>
    </source>
</evidence>
<dbReference type="SMART" id="SM00389">
    <property type="entry name" value="HOX"/>
    <property type="match status" value="1"/>
</dbReference>
<keyword evidence="2 5" id="KW-0238">DNA-binding</keyword>
<dbReference type="GO" id="GO:0000978">
    <property type="term" value="F:RNA polymerase II cis-regulatory region sequence-specific DNA binding"/>
    <property type="evidence" value="ECO:0007669"/>
    <property type="project" value="TreeGrafter"/>
</dbReference>
<dbReference type="Gene3D" id="1.10.10.60">
    <property type="entry name" value="Homeodomain-like"/>
    <property type="match status" value="1"/>
</dbReference>
<dbReference type="InterPro" id="IPR001356">
    <property type="entry name" value="HD"/>
</dbReference>
<proteinExistence type="predicted"/>
<feature type="compositionally biased region" description="Low complexity" evidence="7">
    <location>
        <begin position="120"/>
        <end position="154"/>
    </location>
</feature>
<feature type="region of interest" description="Disordered" evidence="7">
    <location>
        <begin position="104"/>
        <end position="166"/>
    </location>
</feature>
<dbReference type="Pfam" id="PF00046">
    <property type="entry name" value="Homeodomain"/>
    <property type="match status" value="1"/>
</dbReference>
<comment type="caution">
    <text evidence="9">The sequence shown here is derived from an EMBL/GenBank/DDBJ whole genome shotgun (WGS) entry which is preliminary data.</text>
</comment>
<dbReference type="Proteomes" id="UP000792457">
    <property type="component" value="Unassembled WGS sequence"/>
</dbReference>
<evidence type="ECO:0000313" key="10">
    <source>
        <dbReference type="Proteomes" id="UP000792457"/>
    </source>
</evidence>
<evidence type="ECO:0000256" key="1">
    <source>
        <dbReference type="ARBA" id="ARBA00004123"/>
    </source>
</evidence>
<evidence type="ECO:0000256" key="2">
    <source>
        <dbReference type="ARBA" id="ARBA00023125"/>
    </source>
</evidence>
<feature type="compositionally biased region" description="Low complexity" evidence="7">
    <location>
        <begin position="28"/>
        <end position="43"/>
    </location>
</feature>
<feature type="DNA-binding region" description="Homeobox" evidence="5">
    <location>
        <begin position="46"/>
        <end position="105"/>
    </location>
</feature>
<evidence type="ECO:0000256" key="7">
    <source>
        <dbReference type="SAM" id="MobiDB-lite"/>
    </source>
</evidence>
<evidence type="ECO:0000259" key="8">
    <source>
        <dbReference type="PROSITE" id="PS50071"/>
    </source>
</evidence>
<evidence type="ECO:0000256" key="5">
    <source>
        <dbReference type="PROSITE-ProRule" id="PRU00108"/>
    </source>
</evidence>
<gene>
    <name evidence="9" type="ORF">J437_LFUL005211</name>
</gene>
<feature type="compositionally biased region" description="Basic and acidic residues" evidence="7">
    <location>
        <begin position="11"/>
        <end position="20"/>
    </location>
</feature>
<feature type="region of interest" description="Disordered" evidence="7">
    <location>
        <begin position="1"/>
        <end position="49"/>
    </location>
</feature>
<dbReference type="GO" id="GO:0005634">
    <property type="term" value="C:nucleus"/>
    <property type="evidence" value="ECO:0007669"/>
    <property type="project" value="UniProtKB-SubCell"/>
</dbReference>
<comment type="subcellular location">
    <subcellularLocation>
        <location evidence="1 5 6">Nucleus</location>
    </subcellularLocation>
</comment>
<dbReference type="PANTHER" id="PTHR45664:SF12">
    <property type="entry name" value="PANCREAS_DUODENUM HOMEOBOX PROTEIN 1"/>
    <property type="match status" value="1"/>
</dbReference>
<dbReference type="PANTHER" id="PTHR45664">
    <property type="entry name" value="PROTEIN ZERKNUELLT 1-RELATED"/>
    <property type="match status" value="1"/>
</dbReference>
<accession>A0A8K0P7R9</accession>
<dbReference type="CDD" id="cd00086">
    <property type="entry name" value="homeodomain"/>
    <property type="match status" value="1"/>
</dbReference>
<dbReference type="PROSITE" id="PS00027">
    <property type="entry name" value="HOMEOBOX_1"/>
    <property type="match status" value="1"/>
</dbReference>
<dbReference type="PROSITE" id="PS50071">
    <property type="entry name" value="HOMEOBOX_2"/>
    <property type="match status" value="1"/>
</dbReference>
<dbReference type="GO" id="GO:0045944">
    <property type="term" value="P:positive regulation of transcription by RNA polymerase II"/>
    <property type="evidence" value="ECO:0007669"/>
    <property type="project" value="UniProtKB-ARBA"/>
</dbReference>
<reference evidence="9" key="2">
    <citation type="submission" date="2017-10" db="EMBL/GenBank/DDBJ databases">
        <title>Ladona fulva Genome sequencing and assembly.</title>
        <authorList>
            <person name="Murali S."/>
            <person name="Richards S."/>
            <person name="Bandaranaike D."/>
            <person name="Bellair M."/>
            <person name="Blankenburg K."/>
            <person name="Chao H."/>
            <person name="Dinh H."/>
            <person name="Doddapaneni H."/>
            <person name="Dugan-Rocha S."/>
            <person name="Elkadiri S."/>
            <person name="Gnanaolivu R."/>
            <person name="Hernandez B."/>
            <person name="Skinner E."/>
            <person name="Javaid M."/>
            <person name="Lee S."/>
            <person name="Li M."/>
            <person name="Ming W."/>
            <person name="Munidasa M."/>
            <person name="Muniz J."/>
            <person name="Nguyen L."/>
            <person name="Hughes D."/>
            <person name="Osuji N."/>
            <person name="Pu L.-L."/>
            <person name="Puazo M."/>
            <person name="Qu C."/>
            <person name="Quiroz J."/>
            <person name="Raj R."/>
            <person name="Weissenberger G."/>
            <person name="Xin Y."/>
            <person name="Zou X."/>
            <person name="Han Y."/>
            <person name="Worley K."/>
            <person name="Muzny D."/>
            <person name="Gibbs R."/>
        </authorList>
    </citation>
    <scope>NUCLEOTIDE SEQUENCE</scope>
    <source>
        <strain evidence="9">Sampled in the wild</strain>
    </source>
</reference>
<dbReference type="FunFam" id="1.10.10.60:FF:000176">
    <property type="entry name" value="pancreas/duodenum homeobox protein 1"/>
    <property type="match status" value="1"/>
</dbReference>